<dbReference type="AlphaFoldDB" id="A0A250XI96"/>
<keyword evidence="3" id="KW-1185">Reference proteome</keyword>
<accession>A0A250XI96</accession>
<sequence>MRKRKGSTASPQAYGFLTAGHQYVSRKDEGDKMIVVERGDLVFVFNFHPTNSFTDYRIGCYKEGTYKVILSSDEAVFGGYQNVTKNSDVSFNSQKHGHDGRPLSFQVYAPSRTCVVYGLADTADKDADSKSYGIPGLGVKERGPYFSR</sequence>
<evidence type="ECO:0000313" key="3">
    <source>
        <dbReference type="Proteomes" id="UP000232323"/>
    </source>
</evidence>
<organism evidence="2 3">
    <name type="scientific">Chlamydomonas eustigma</name>
    <dbReference type="NCBI Taxonomy" id="1157962"/>
    <lineage>
        <taxon>Eukaryota</taxon>
        <taxon>Viridiplantae</taxon>
        <taxon>Chlorophyta</taxon>
        <taxon>core chlorophytes</taxon>
        <taxon>Chlorophyceae</taxon>
        <taxon>CS clade</taxon>
        <taxon>Chlamydomonadales</taxon>
        <taxon>Chlamydomonadaceae</taxon>
        <taxon>Chlamydomonas</taxon>
    </lineage>
</organism>
<protein>
    <recommendedName>
        <fullName evidence="1">Alpha-amylase/branching enzyme C-terminal all beta domain-containing protein</fullName>
    </recommendedName>
</protein>
<dbReference type="FunFam" id="2.60.40.1180:FF:000003">
    <property type="entry name" value="1,4-alpha-glucan-branching enzyme, chloroplastic/amyloplastic"/>
    <property type="match status" value="1"/>
</dbReference>
<dbReference type="EMBL" id="BEGY01000083">
    <property type="protein sequence ID" value="GAX82639.1"/>
    <property type="molecule type" value="Genomic_DNA"/>
</dbReference>
<gene>
    <name evidence="2" type="ORF">CEUSTIGMA_g10065.t1</name>
</gene>
<dbReference type="GO" id="GO:0005737">
    <property type="term" value="C:cytoplasm"/>
    <property type="evidence" value="ECO:0007669"/>
    <property type="project" value="TreeGrafter"/>
</dbReference>
<dbReference type="OrthoDB" id="196493at2759"/>
<dbReference type="GO" id="GO:0043169">
    <property type="term" value="F:cation binding"/>
    <property type="evidence" value="ECO:0007669"/>
    <property type="project" value="InterPro"/>
</dbReference>
<evidence type="ECO:0000259" key="1">
    <source>
        <dbReference type="Pfam" id="PF02806"/>
    </source>
</evidence>
<dbReference type="GO" id="GO:0003844">
    <property type="term" value="F:1,4-alpha-glucan branching enzyme activity"/>
    <property type="evidence" value="ECO:0007669"/>
    <property type="project" value="TreeGrafter"/>
</dbReference>
<dbReference type="PANTHER" id="PTHR43651:SF3">
    <property type="entry name" value="1,4-ALPHA-GLUCAN-BRANCHING ENZYME"/>
    <property type="match status" value="1"/>
</dbReference>
<evidence type="ECO:0000313" key="2">
    <source>
        <dbReference type="EMBL" id="GAX82639.1"/>
    </source>
</evidence>
<comment type="caution">
    <text evidence="2">The sequence shown here is derived from an EMBL/GenBank/DDBJ whole genome shotgun (WGS) entry which is preliminary data.</text>
</comment>
<dbReference type="SUPFAM" id="SSF51011">
    <property type="entry name" value="Glycosyl hydrolase domain"/>
    <property type="match status" value="1"/>
</dbReference>
<dbReference type="Proteomes" id="UP000232323">
    <property type="component" value="Unassembled WGS sequence"/>
</dbReference>
<dbReference type="Gene3D" id="2.60.40.1180">
    <property type="entry name" value="Golgi alpha-mannosidase II"/>
    <property type="match status" value="1"/>
</dbReference>
<dbReference type="GO" id="GO:0005975">
    <property type="term" value="P:carbohydrate metabolic process"/>
    <property type="evidence" value="ECO:0007669"/>
    <property type="project" value="InterPro"/>
</dbReference>
<dbReference type="InterPro" id="IPR013780">
    <property type="entry name" value="Glyco_hydro_b"/>
</dbReference>
<reference evidence="2 3" key="1">
    <citation type="submission" date="2017-08" db="EMBL/GenBank/DDBJ databases">
        <title>Acidophilic green algal genome provides insights into adaptation to an acidic environment.</title>
        <authorList>
            <person name="Hirooka S."/>
            <person name="Hirose Y."/>
            <person name="Kanesaki Y."/>
            <person name="Higuchi S."/>
            <person name="Fujiwara T."/>
            <person name="Onuma R."/>
            <person name="Era A."/>
            <person name="Ohbayashi R."/>
            <person name="Uzuka A."/>
            <person name="Nozaki H."/>
            <person name="Yoshikawa H."/>
            <person name="Miyagishima S.Y."/>
        </authorList>
    </citation>
    <scope>NUCLEOTIDE SEQUENCE [LARGE SCALE GENOMIC DNA]</scope>
    <source>
        <strain evidence="2 3">NIES-2499</strain>
    </source>
</reference>
<dbReference type="STRING" id="1157962.A0A250XI96"/>
<proteinExistence type="predicted"/>
<name>A0A250XI96_9CHLO</name>
<dbReference type="InterPro" id="IPR006048">
    <property type="entry name" value="A-amylase/branching_C"/>
</dbReference>
<dbReference type="PANTHER" id="PTHR43651">
    <property type="entry name" value="1,4-ALPHA-GLUCAN-BRANCHING ENZYME"/>
    <property type="match status" value="1"/>
</dbReference>
<feature type="domain" description="Alpha-amylase/branching enzyme C-terminal all beta" evidence="1">
    <location>
        <begin position="23"/>
        <end position="117"/>
    </location>
</feature>
<dbReference type="Pfam" id="PF02806">
    <property type="entry name" value="Alpha-amylase_C"/>
    <property type="match status" value="1"/>
</dbReference>